<comment type="caution">
    <text evidence="2">The sequence shown here is derived from an EMBL/GenBank/DDBJ whole genome shotgun (WGS) entry which is preliminary data.</text>
</comment>
<name>T0Z9L8_9ZZZZ</name>
<dbReference type="AlphaFoldDB" id="T0Z9L8"/>
<proteinExistence type="predicted"/>
<protein>
    <recommendedName>
        <fullName evidence="3">Two pore domain potassium channel family protein</fullName>
    </recommendedName>
</protein>
<reference evidence="2" key="2">
    <citation type="journal article" date="2014" name="ISME J.">
        <title>Microbial stratification in low pH oxic and suboxic macroscopic growths along an acid mine drainage.</title>
        <authorList>
            <person name="Mendez-Garcia C."/>
            <person name="Mesa V."/>
            <person name="Sprenger R.R."/>
            <person name="Richter M."/>
            <person name="Diez M.S."/>
            <person name="Solano J."/>
            <person name="Bargiela R."/>
            <person name="Golyshina O.V."/>
            <person name="Manteca A."/>
            <person name="Ramos J.L."/>
            <person name="Gallego J.R."/>
            <person name="Llorente I."/>
            <person name="Martins Dos Santos V.A."/>
            <person name="Jensen O.N."/>
            <person name="Pelaez A.I."/>
            <person name="Sanchez J."/>
            <person name="Ferrer M."/>
        </authorList>
    </citation>
    <scope>NUCLEOTIDE SEQUENCE</scope>
</reference>
<reference evidence="2" key="1">
    <citation type="submission" date="2013-08" db="EMBL/GenBank/DDBJ databases">
        <authorList>
            <person name="Mendez C."/>
            <person name="Richter M."/>
            <person name="Ferrer M."/>
            <person name="Sanchez J."/>
        </authorList>
    </citation>
    <scope>NUCLEOTIDE SEQUENCE</scope>
</reference>
<keyword evidence="1" id="KW-0472">Membrane</keyword>
<sequence>MWERRSDALAPRRVFLRRVGRNLLAAALVVVVSLSIGMLGYHHYAHLGWADAYVNAAMILSGMGPLATPETLGAKLFAGTYALYCGLLVVFLAGVLLAPFAHRLLHRFHLDREQHATPHAGATSAPRKQN</sequence>
<evidence type="ECO:0008006" key="3">
    <source>
        <dbReference type="Google" id="ProtNLM"/>
    </source>
</evidence>
<organism evidence="2">
    <name type="scientific">mine drainage metagenome</name>
    <dbReference type="NCBI Taxonomy" id="410659"/>
    <lineage>
        <taxon>unclassified sequences</taxon>
        <taxon>metagenomes</taxon>
        <taxon>ecological metagenomes</taxon>
    </lineage>
</organism>
<evidence type="ECO:0000256" key="1">
    <source>
        <dbReference type="SAM" id="Phobius"/>
    </source>
</evidence>
<gene>
    <name evidence="2" type="ORF">B2A_15924</name>
</gene>
<accession>T0Z9L8</accession>
<dbReference type="EMBL" id="AUZZ01011578">
    <property type="protein sequence ID" value="EQD25839.1"/>
    <property type="molecule type" value="Genomic_DNA"/>
</dbReference>
<keyword evidence="1" id="KW-0812">Transmembrane</keyword>
<feature type="transmembrane region" description="Helical" evidence="1">
    <location>
        <begin position="81"/>
        <end position="102"/>
    </location>
</feature>
<keyword evidence="1" id="KW-1133">Transmembrane helix</keyword>
<evidence type="ECO:0000313" key="2">
    <source>
        <dbReference type="EMBL" id="EQD25839.1"/>
    </source>
</evidence>
<feature type="transmembrane region" description="Helical" evidence="1">
    <location>
        <begin position="21"/>
        <end position="41"/>
    </location>
</feature>